<dbReference type="GO" id="GO:0035723">
    <property type="term" value="P:interleukin-15-mediated signaling pathway"/>
    <property type="evidence" value="ECO:0007669"/>
    <property type="project" value="TreeGrafter"/>
</dbReference>
<evidence type="ECO:0000313" key="6">
    <source>
        <dbReference type="EMBL" id="KAG7469362.1"/>
    </source>
</evidence>
<dbReference type="GO" id="GO:0070374">
    <property type="term" value="P:positive regulation of ERK1 and ERK2 cascade"/>
    <property type="evidence" value="ECO:0007669"/>
    <property type="project" value="TreeGrafter"/>
</dbReference>
<sequence length="449" mass="49219">MLSLVVLLGAALSVTEGWSERAEVLVEAGSRAVLPCVTSVPVGNSVTVQWIKVSGSVQTTVWRIEQSGLEFRGVGPGERSDCPHSSFVKGDFSLHIDDMREEDGGEYICRAGQGKWQIQNLVTLRVIQVSFTPALPVEGSNVKVTCKVTPLLMQASHVSTGDGKLDMYHQALGKEEGKATQSLSMRGFVSPASPLTQVYAEVGSAVTLPCVATEGVTRTFWEKEQGGTLPPSVQSSNLSSHPPGDCSLSVARVEEGDGGTYRCSGTVEGRTVQRRLQLVTAQVRSRASEKSNAPVTLTCHLSDERGVTKYEWVRVTYDVNGTRRVTSLNWAKTFKIQKMTEENSGEWACRYYGKEGILGNATYHVPALSYLEGERAAGSSGKAGVITGLTFLFLVTLLIALQMYKNHRRRKMILQYPALETIVHSSSNDREQRERNRTREKEKNQQTDV</sequence>
<comment type="caution">
    <text evidence="6">The sequence shown here is derived from an EMBL/GenBank/DDBJ whole genome shotgun (WGS) entry which is preliminary data.</text>
</comment>
<dbReference type="InterPro" id="IPR013151">
    <property type="entry name" value="Immunoglobulin_dom"/>
</dbReference>
<dbReference type="InterPro" id="IPR036179">
    <property type="entry name" value="Ig-like_dom_sf"/>
</dbReference>
<feature type="domain" description="Ig-like" evidence="5">
    <location>
        <begin position="274"/>
        <end position="350"/>
    </location>
</feature>
<dbReference type="GO" id="GO:1990782">
    <property type="term" value="F:protein tyrosine kinase binding"/>
    <property type="evidence" value="ECO:0007669"/>
    <property type="project" value="TreeGrafter"/>
</dbReference>
<feature type="signal peptide" evidence="4">
    <location>
        <begin position="1"/>
        <end position="17"/>
    </location>
</feature>
<feature type="chain" id="PRO_5038629799" description="Ig-like domain-containing protein" evidence="4">
    <location>
        <begin position="18"/>
        <end position="449"/>
    </location>
</feature>
<evidence type="ECO:0000256" key="2">
    <source>
        <dbReference type="SAM" id="MobiDB-lite"/>
    </source>
</evidence>
<dbReference type="InterPro" id="IPR007110">
    <property type="entry name" value="Ig-like_dom"/>
</dbReference>
<evidence type="ECO:0000256" key="1">
    <source>
        <dbReference type="ARBA" id="ARBA00023319"/>
    </source>
</evidence>
<dbReference type="Gene3D" id="2.60.40.10">
    <property type="entry name" value="Immunoglobulins"/>
    <property type="match status" value="3"/>
</dbReference>
<dbReference type="PANTHER" id="PTHR11422:SF12">
    <property type="entry name" value="MICROFIBRIL-ASSOCIATED GLYCOPROTEIN 3"/>
    <property type="match status" value="1"/>
</dbReference>
<feature type="region of interest" description="Disordered" evidence="2">
    <location>
        <begin position="425"/>
        <end position="449"/>
    </location>
</feature>
<organism evidence="6 7">
    <name type="scientific">Megalops atlanticus</name>
    <name type="common">Tarpon</name>
    <name type="synonym">Clupea gigantea</name>
    <dbReference type="NCBI Taxonomy" id="7932"/>
    <lineage>
        <taxon>Eukaryota</taxon>
        <taxon>Metazoa</taxon>
        <taxon>Chordata</taxon>
        <taxon>Craniata</taxon>
        <taxon>Vertebrata</taxon>
        <taxon>Euteleostomi</taxon>
        <taxon>Actinopterygii</taxon>
        <taxon>Neopterygii</taxon>
        <taxon>Teleostei</taxon>
        <taxon>Elopiformes</taxon>
        <taxon>Megalopidae</taxon>
        <taxon>Megalops</taxon>
    </lineage>
</organism>
<dbReference type="OrthoDB" id="9937043at2759"/>
<dbReference type="Pfam" id="PF00047">
    <property type="entry name" value="ig"/>
    <property type="match status" value="1"/>
</dbReference>
<gene>
    <name evidence="6" type="ORF">MATL_G00127930</name>
</gene>
<dbReference type="InterPro" id="IPR013783">
    <property type="entry name" value="Ig-like_fold"/>
</dbReference>
<dbReference type="SUPFAM" id="SSF48726">
    <property type="entry name" value="Immunoglobulin"/>
    <property type="match status" value="3"/>
</dbReference>
<evidence type="ECO:0000256" key="3">
    <source>
        <dbReference type="SAM" id="Phobius"/>
    </source>
</evidence>
<name>A0A9D3PZP8_MEGAT</name>
<dbReference type="SMART" id="SM00409">
    <property type="entry name" value="IG"/>
    <property type="match status" value="3"/>
</dbReference>
<reference evidence="6" key="1">
    <citation type="submission" date="2021-01" db="EMBL/GenBank/DDBJ databases">
        <authorList>
            <person name="Zahm M."/>
            <person name="Roques C."/>
            <person name="Cabau C."/>
            <person name="Klopp C."/>
            <person name="Donnadieu C."/>
            <person name="Jouanno E."/>
            <person name="Lampietro C."/>
            <person name="Louis A."/>
            <person name="Herpin A."/>
            <person name="Echchiki A."/>
            <person name="Berthelot C."/>
            <person name="Parey E."/>
            <person name="Roest-Crollius H."/>
            <person name="Braasch I."/>
            <person name="Postlethwait J."/>
            <person name="Bobe J."/>
            <person name="Montfort J."/>
            <person name="Bouchez O."/>
            <person name="Begum T."/>
            <person name="Mejri S."/>
            <person name="Adams A."/>
            <person name="Chen W.-J."/>
            <person name="Guiguen Y."/>
        </authorList>
    </citation>
    <scope>NUCLEOTIDE SEQUENCE</scope>
    <source>
        <strain evidence="6">YG-15Mar2019-1</strain>
        <tissue evidence="6">Brain</tissue>
    </source>
</reference>
<keyword evidence="7" id="KW-1185">Reference proteome</keyword>
<proteinExistence type="predicted"/>
<keyword evidence="3" id="KW-1133">Transmembrane helix</keyword>
<accession>A0A9D3PZP8</accession>
<dbReference type="AlphaFoldDB" id="A0A9D3PZP8"/>
<keyword evidence="3" id="KW-0472">Membrane</keyword>
<keyword evidence="3" id="KW-0812">Transmembrane</keyword>
<dbReference type="CDD" id="cd00096">
    <property type="entry name" value="Ig"/>
    <property type="match status" value="1"/>
</dbReference>
<keyword evidence="4" id="KW-0732">Signal</keyword>
<keyword evidence="1" id="KW-0393">Immunoglobulin domain</keyword>
<evidence type="ECO:0000256" key="4">
    <source>
        <dbReference type="SAM" id="SignalP"/>
    </source>
</evidence>
<dbReference type="SMART" id="SM00408">
    <property type="entry name" value="IGc2"/>
    <property type="match status" value="3"/>
</dbReference>
<dbReference type="GO" id="GO:0045121">
    <property type="term" value="C:membrane raft"/>
    <property type="evidence" value="ECO:0007669"/>
    <property type="project" value="TreeGrafter"/>
</dbReference>
<dbReference type="Pfam" id="PF07686">
    <property type="entry name" value="V-set"/>
    <property type="match status" value="1"/>
</dbReference>
<evidence type="ECO:0000259" key="5">
    <source>
        <dbReference type="PROSITE" id="PS50835"/>
    </source>
</evidence>
<dbReference type="PROSITE" id="PS50835">
    <property type="entry name" value="IG_LIKE"/>
    <property type="match status" value="3"/>
</dbReference>
<feature type="domain" description="Ig-like" evidence="5">
    <location>
        <begin position="191"/>
        <end position="273"/>
    </location>
</feature>
<feature type="transmembrane region" description="Helical" evidence="3">
    <location>
        <begin position="383"/>
        <end position="404"/>
    </location>
</feature>
<dbReference type="GO" id="GO:0009897">
    <property type="term" value="C:external side of plasma membrane"/>
    <property type="evidence" value="ECO:0007669"/>
    <property type="project" value="TreeGrafter"/>
</dbReference>
<dbReference type="GO" id="GO:0042110">
    <property type="term" value="P:T cell activation"/>
    <property type="evidence" value="ECO:0007669"/>
    <property type="project" value="TreeGrafter"/>
</dbReference>
<dbReference type="InterPro" id="IPR013106">
    <property type="entry name" value="Ig_V-set"/>
</dbReference>
<feature type="domain" description="Ig-like" evidence="5">
    <location>
        <begin position="10"/>
        <end position="125"/>
    </location>
</feature>
<dbReference type="EMBL" id="JAFDVH010000010">
    <property type="protein sequence ID" value="KAG7469362.1"/>
    <property type="molecule type" value="Genomic_DNA"/>
</dbReference>
<dbReference type="PANTHER" id="PTHR11422">
    <property type="entry name" value="T-CELL SURFACE GLYCOPROTEIN CD4"/>
    <property type="match status" value="1"/>
</dbReference>
<feature type="region of interest" description="Disordered" evidence="2">
    <location>
        <begin position="224"/>
        <end position="243"/>
    </location>
</feature>
<dbReference type="InterPro" id="IPR003598">
    <property type="entry name" value="Ig_sub2"/>
</dbReference>
<protein>
    <recommendedName>
        <fullName evidence="5">Ig-like domain-containing protein</fullName>
    </recommendedName>
</protein>
<feature type="compositionally biased region" description="Polar residues" evidence="2">
    <location>
        <begin position="231"/>
        <end position="240"/>
    </location>
</feature>
<feature type="compositionally biased region" description="Basic and acidic residues" evidence="2">
    <location>
        <begin position="427"/>
        <end position="449"/>
    </location>
</feature>
<dbReference type="Proteomes" id="UP001046870">
    <property type="component" value="Chromosome 10"/>
</dbReference>
<dbReference type="InterPro" id="IPR003599">
    <property type="entry name" value="Ig_sub"/>
</dbReference>
<dbReference type="GO" id="GO:0042289">
    <property type="term" value="F:MHC class II protein binding"/>
    <property type="evidence" value="ECO:0007669"/>
    <property type="project" value="TreeGrafter"/>
</dbReference>
<evidence type="ECO:0000313" key="7">
    <source>
        <dbReference type="Proteomes" id="UP001046870"/>
    </source>
</evidence>